<evidence type="ECO:0000256" key="1">
    <source>
        <dbReference type="SAM" id="Phobius"/>
    </source>
</evidence>
<gene>
    <name evidence="2" type="ORF">ZBT109_2214</name>
</gene>
<proteinExistence type="predicted"/>
<keyword evidence="1" id="KW-0472">Membrane</keyword>
<evidence type="ECO:0000313" key="3">
    <source>
        <dbReference type="Proteomes" id="UP000267342"/>
    </source>
</evidence>
<keyword evidence="3" id="KW-1185">Reference proteome</keyword>
<dbReference type="KEGG" id="zpl:ZBT109_2214"/>
<accession>A0A348HH45</accession>
<dbReference type="EMBL" id="AP018933">
    <property type="protein sequence ID" value="BBG30947.1"/>
    <property type="molecule type" value="Genomic_DNA"/>
</dbReference>
<dbReference type="Pfam" id="PF06097">
    <property type="entry name" value="DUF945"/>
    <property type="match status" value="1"/>
</dbReference>
<dbReference type="InterPro" id="IPR010352">
    <property type="entry name" value="DUF945"/>
</dbReference>
<keyword evidence="1" id="KW-0812">Transmembrane</keyword>
<organism evidence="2 3">
    <name type="scientific">Zymobacter palmae</name>
    <dbReference type="NCBI Taxonomy" id="33074"/>
    <lineage>
        <taxon>Bacteria</taxon>
        <taxon>Pseudomonadati</taxon>
        <taxon>Pseudomonadota</taxon>
        <taxon>Gammaproteobacteria</taxon>
        <taxon>Oceanospirillales</taxon>
        <taxon>Halomonadaceae</taxon>
        <taxon>Zymobacter group</taxon>
        <taxon>Zymobacter</taxon>
    </lineage>
</organism>
<reference evidence="2 3" key="1">
    <citation type="submission" date="2018-09" db="EMBL/GenBank/DDBJ databases">
        <title>Zymobacter palmae IAM14233 (=T109) whole genome analysis.</title>
        <authorList>
            <person name="Yanase H."/>
        </authorList>
    </citation>
    <scope>NUCLEOTIDE SEQUENCE [LARGE SCALE GENOMIC DNA]</scope>
    <source>
        <strain evidence="2 3">IAM14233</strain>
    </source>
</reference>
<protein>
    <submittedName>
        <fullName evidence="2">Subtilisin-like serine proteases</fullName>
    </submittedName>
</protein>
<dbReference type="GO" id="GO:0008233">
    <property type="term" value="F:peptidase activity"/>
    <property type="evidence" value="ECO:0007669"/>
    <property type="project" value="UniProtKB-KW"/>
</dbReference>
<dbReference type="GO" id="GO:0006508">
    <property type="term" value="P:proteolysis"/>
    <property type="evidence" value="ECO:0007669"/>
    <property type="project" value="UniProtKB-KW"/>
</dbReference>
<dbReference type="STRING" id="1123510.GCA_000620025_01318"/>
<name>A0A348HH45_9GAMM</name>
<dbReference type="AlphaFoldDB" id="A0A348HH45"/>
<keyword evidence="2" id="KW-0645">Protease</keyword>
<sequence length="450" mass="48107">MAGSCHVGVPDQTEISFNKQDFFVEKTPNRSSKKTPIIIAIVGLAVIGGGYLGAMHYVSNKTMDFLHAQVDKINAGQNNHAEIQDEQRGLFTSTAKLIVSDQASSISAPLTVHHGLFSTDIESDDVRIQKDGKNALQSLSNDIDKATLAVHLKNSSLKEDDFRGSSVALTLPGQLASEDEDGSRAKIYNPALKLERNSDGTLVAHMTADKVETSEGMASFSNFGSSAISFTYDAEWSEQLVQAGSAYAHDHSDENRLALEKIATAHLPDIHADMQDLKNRVSMSMPETGAEHFVFDITRDKAASVTRVAGSIDGIGNSGVKGNITLKMALDQRIIDTTMKLSNGDDANMQQDLVALAQTSPRVVLEELRMFDHKNIALSATGEASIDGSVVKSIDDFNLTAVVAKFTVKGLPDGAGQMAQAYGVPGIKDGQPVVITVDKGSVAVNGNTLF</sequence>
<keyword evidence="2" id="KW-0378">Hydrolase</keyword>
<evidence type="ECO:0000313" key="2">
    <source>
        <dbReference type="EMBL" id="BBG30947.1"/>
    </source>
</evidence>
<keyword evidence="1" id="KW-1133">Transmembrane helix</keyword>
<feature type="transmembrane region" description="Helical" evidence="1">
    <location>
        <begin position="37"/>
        <end position="58"/>
    </location>
</feature>
<dbReference type="OrthoDB" id="9788537at2"/>
<dbReference type="Proteomes" id="UP000267342">
    <property type="component" value="Chromosome"/>
</dbReference>